<feature type="DNA-binding region" description="H-T-H motif" evidence="4">
    <location>
        <begin position="44"/>
        <end position="63"/>
    </location>
</feature>
<dbReference type="Pfam" id="PF00440">
    <property type="entry name" value="TetR_N"/>
    <property type="match status" value="1"/>
</dbReference>
<evidence type="ECO:0000259" key="5">
    <source>
        <dbReference type="PROSITE" id="PS50977"/>
    </source>
</evidence>
<name>A0A7D6E0N0_9MYCO</name>
<evidence type="ECO:0000256" key="1">
    <source>
        <dbReference type="ARBA" id="ARBA00023015"/>
    </source>
</evidence>
<accession>A0A7D6E0N0</accession>
<reference evidence="7" key="3">
    <citation type="submission" date="2023-07" db="EMBL/GenBank/DDBJ databases">
        <title>Description of Mycobacterium gordonae subsp. intergordonae subsp.nov. and Mycobacterium gordonae subsp. gordonae subsp. nov.</title>
        <authorList>
            <person name="Huang H."/>
        </authorList>
    </citation>
    <scope>NUCLEOTIDE SEQUENCE [LARGE SCALE GENOMIC DNA]</scope>
    <source>
        <strain evidence="7">24</strain>
    </source>
</reference>
<dbReference type="KEGG" id="mgor:H0P51_10845"/>
<dbReference type="InterPro" id="IPR001647">
    <property type="entry name" value="HTH_TetR"/>
</dbReference>
<organism evidence="6 7">
    <name type="scientific">Mycobacterium vicinigordonae</name>
    <dbReference type="NCBI Taxonomy" id="1719132"/>
    <lineage>
        <taxon>Bacteria</taxon>
        <taxon>Bacillati</taxon>
        <taxon>Actinomycetota</taxon>
        <taxon>Actinomycetes</taxon>
        <taxon>Mycobacteriales</taxon>
        <taxon>Mycobacteriaceae</taxon>
        <taxon>Mycobacterium</taxon>
    </lineage>
</organism>
<protein>
    <submittedName>
        <fullName evidence="6">TetR/AcrR family transcriptional regulator</fullName>
    </submittedName>
</protein>
<dbReference type="PANTHER" id="PTHR30055">
    <property type="entry name" value="HTH-TYPE TRANSCRIPTIONAL REGULATOR RUTR"/>
    <property type="match status" value="1"/>
</dbReference>
<proteinExistence type="predicted"/>
<dbReference type="InterPro" id="IPR011075">
    <property type="entry name" value="TetR_C"/>
</dbReference>
<dbReference type="Gene3D" id="1.10.10.60">
    <property type="entry name" value="Homeodomain-like"/>
    <property type="match status" value="1"/>
</dbReference>
<gene>
    <name evidence="6" type="ORF">H0P51_10845</name>
</gene>
<dbReference type="EMBL" id="CP059165">
    <property type="protein sequence ID" value="QLL09327.1"/>
    <property type="molecule type" value="Genomic_DNA"/>
</dbReference>
<dbReference type="SUPFAM" id="SSF46689">
    <property type="entry name" value="Homeodomain-like"/>
    <property type="match status" value="1"/>
</dbReference>
<dbReference type="InterPro" id="IPR023772">
    <property type="entry name" value="DNA-bd_HTH_TetR-type_CS"/>
</dbReference>
<evidence type="ECO:0000313" key="7">
    <source>
        <dbReference type="Proteomes" id="UP000510682"/>
    </source>
</evidence>
<keyword evidence="2 4" id="KW-0238">DNA-binding</keyword>
<dbReference type="PANTHER" id="PTHR30055:SF148">
    <property type="entry name" value="TETR-FAMILY TRANSCRIPTIONAL REGULATOR"/>
    <property type="match status" value="1"/>
</dbReference>
<evidence type="ECO:0000256" key="2">
    <source>
        <dbReference type="ARBA" id="ARBA00023125"/>
    </source>
</evidence>
<dbReference type="Proteomes" id="UP000510682">
    <property type="component" value="Chromosome"/>
</dbReference>
<dbReference type="InterPro" id="IPR050109">
    <property type="entry name" value="HTH-type_TetR-like_transc_reg"/>
</dbReference>
<reference evidence="6 7" key="2">
    <citation type="submission" date="2020-07" db="EMBL/GenBank/DDBJ databases">
        <authorList>
            <person name="Yu X."/>
        </authorList>
    </citation>
    <scope>NUCLEOTIDE SEQUENCE [LARGE SCALE GENOMIC DNA]</scope>
    <source>
        <strain evidence="7">24</strain>
    </source>
</reference>
<reference evidence="7" key="1">
    <citation type="submission" date="2020-07" db="EMBL/GenBank/DDBJ databases">
        <title>Description of Mycobacterium gordonae subsp. intergordonae subsp.nov. and Mycobacterium gordonae subsp. gordonae subsp. nov.</title>
        <authorList>
            <person name="Yu X."/>
        </authorList>
    </citation>
    <scope>NUCLEOTIDE SEQUENCE [LARGE SCALE GENOMIC DNA]</scope>
    <source>
        <strain evidence="7">24</strain>
    </source>
</reference>
<dbReference type="InterPro" id="IPR036271">
    <property type="entry name" value="Tet_transcr_reg_TetR-rel_C_sf"/>
</dbReference>
<keyword evidence="7" id="KW-1185">Reference proteome</keyword>
<dbReference type="Pfam" id="PF16859">
    <property type="entry name" value="TetR_C_11"/>
    <property type="match status" value="1"/>
</dbReference>
<keyword evidence="1" id="KW-0805">Transcription regulation</keyword>
<evidence type="ECO:0000313" key="6">
    <source>
        <dbReference type="EMBL" id="QLL09327.1"/>
    </source>
</evidence>
<dbReference type="PROSITE" id="PS01081">
    <property type="entry name" value="HTH_TETR_1"/>
    <property type="match status" value="1"/>
</dbReference>
<keyword evidence="3" id="KW-0804">Transcription</keyword>
<dbReference type="PROSITE" id="PS50977">
    <property type="entry name" value="HTH_TETR_2"/>
    <property type="match status" value="1"/>
</dbReference>
<sequence>MATNETRNRREPNRRAARWDATLDDAILEATLAVVAELGYDRFTMDDVASRAGVGKAAIYRRWPSKAVVVAEAIAHWRRRHGPVQPPDTGSLRGDLDALVAAVPSYTDADIGTIKVIAAVATAAMHDPVLSAAIDDLVLSVPRRIVGSVLDQARRRGEIPADRDLTLVPDLLVGLNLVRMITGRPLDRLFMRRALDEVVLPLVGGDCGEPPSVRL</sequence>
<evidence type="ECO:0000256" key="4">
    <source>
        <dbReference type="PROSITE-ProRule" id="PRU00335"/>
    </source>
</evidence>
<dbReference type="Gene3D" id="1.10.357.10">
    <property type="entry name" value="Tetracycline Repressor, domain 2"/>
    <property type="match status" value="1"/>
</dbReference>
<feature type="domain" description="HTH tetR-type" evidence="5">
    <location>
        <begin position="21"/>
        <end position="81"/>
    </location>
</feature>
<dbReference type="InterPro" id="IPR009057">
    <property type="entry name" value="Homeodomain-like_sf"/>
</dbReference>
<evidence type="ECO:0000256" key="3">
    <source>
        <dbReference type="ARBA" id="ARBA00023163"/>
    </source>
</evidence>
<dbReference type="RefSeq" id="WP_180917970.1">
    <property type="nucleotide sequence ID" value="NZ_CP059165.1"/>
</dbReference>
<dbReference type="AlphaFoldDB" id="A0A7D6E0N0"/>
<dbReference type="PRINTS" id="PR00455">
    <property type="entry name" value="HTHTETR"/>
</dbReference>
<dbReference type="SUPFAM" id="SSF48498">
    <property type="entry name" value="Tetracyclin repressor-like, C-terminal domain"/>
    <property type="match status" value="1"/>
</dbReference>
<dbReference type="GO" id="GO:0000976">
    <property type="term" value="F:transcription cis-regulatory region binding"/>
    <property type="evidence" value="ECO:0007669"/>
    <property type="project" value="TreeGrafter"/>
</dbReference>
<dbReference type="GO" id="GO:0003700">
    <property type="term" value="F:DNA-binding transcription factor activity"/>
    <property type="evidence" value="ECO:0007669"/>
    <property type="project" value="TreeGrafter"/>
</dbReference>